<keyword evidence="6" id="KW-1185">Reference proteome</keyword>
<dbReference type="InterPro" id="IPR002701">
    <property type="entry name" value="CM_II_prokaryot"/>
</dbReference>
<dbReference type="EC" id="5.4.99.5" evidence="1"/>
<accession>A0A7W6NYD8</accession>
<dbReference type="InterPro" id="IPR051331">
    <property type="entry name" value="Chorismate_mutase-related"/>
</dbReference>
<dbReference type="Gene3D" id="1.20.59.10">
    <property type="entry name" value="Chorismate mutase"/>
    <property type="match status" value="1"/>
</dbReference>
<proteinExistence type="predicted"/>
<sequence>MQEILDPEACTTMREVRAGVDAVDTELVQLLKRRFGYMDAAARIKPERGHVRDEARKAQVIANARAHARAAGIPDEAIGDLWELLVEASIAYELVKFDARPARD</sequence>
<evidence type="ECO:0000256" key="2">
    <source>
        <dbReference type="ARBA" id="ARBA00023235"/>
    </source>
</evidence>
<dbReference type="RefSeq" id="WP_183999860.1">
    <property type="nucleotide sequence ID" value="NZ_JACIEH010000003.1"/>
</dbReference>
<dbReference type="PROSITE" id="PS51168">
    <property type="entry name" value="CHORISMATE_MUT_2"/>
    <property type="match status" value="1"/>
</dbReference>
<feature type="binding site" evidence="3">
    <location>
        <position position="45"/>
    </location>
    <ligand>
        <name>substrate</name>
    </ligand>
</feature>
<keyword evidence="5" id="KW-0670">Pyruvate</keyword>
<reference evidence="5 6" key="1">
    <citation type="submission" date="2020-08" db="EMBL/GenBank/DDBJ databases">
        <title>Genomic Encyclopedia of Type Strains, Phase IV (KMG-IV): sequencing the most valuable type-strain genomes for metagenomic binning, comparative biology and taxonomic classification.</title>
        <authorList>
            <person name="Goeker M."/>
        </authorList>
    </citation>
    <scope>NUCLEOTIDE SEQUENCE [LARGE SCALE GENOMIC DNA]</scope>
    <source>
        <strain evidence="5 6">DSM 101806</strain>
    </source>
</reference>
<organism evidence="5 6">
    <name type="scientific">Sphingomonas kyeonggiensis</name>
    <dbReference type="NCBI Taxonomy" id="1268553"/>
    <lineage>
        <taxon>Bacteria</taxon>
        <taxon>Pseudomonadati</taxon>
        <taxon>Pseudomonadota</taxon>
        <taxon>Alphaproteobacteria</taxon>
        <taxon>Sphingomonadales</taxon>
        <taxon>Sphingomonadaceae</taxon>
        <taxon>Sphingomonas</taxon>
    </lineage>
</organism>
<keyword evidence="5" id="KW-0456">Lyase</keyword>
<dbReference type="GO" id="GO:0046417">
    <property type="term" value="P:chorismate metabolic process"/>
    <property type="evidence" value="ECO:0007669"/>
    <property type="project" value="InterPro"/>
</dbReference>
<dbReference type="PANTHER" id="PTHR38041:SF1">
    <property type="entry name" value="CHORISMATE MUTASE"/>
    <property type="match status" value="1"/>
</dbReference>
<dbReference type="AlphaFoldDB" id="A0A7W6NYD8"/>
<dbReference type="Pfam" id="PF01817">
    <property type="entry name" value="CM_2"/>
    <property type="match status" value="1"/>
</dbReference>
<dbReference type="PIRSF" id="PIRSF029775">
    <property type="entry name" value="Isochor_pyr_lyas"/>
    <property type="match status" value="1"/>
</dbReference>
<dbReference type="PANTHER" id="PTHR38041">
    <property type="entry name" value="CHORISMATE MUTASE"/>
    <property type="match status" value="1"/>
</dbReference>
<evidence type="ECO:0000259" key="4">
    <source>
        <dbReference type="PROSITE" id="PS51168"/>
    </source>
</evidence>
<keyword evidence="2" id="KW-0413">Isomerase</keyword>
<dbReference type="InterPro" id="IPR036263">
    <property type="entry name" value="Chorismate_II_sf"/>
</dbReference>
<feature type="binding site" evidence="3">
    <location>
        <position position="17"/>
    </location>
    <ligand>
        <name>substrate</name>
    </ligand>
</feature>
<evidence type="ECO:0000256" key="3">
    <source>
        <dbReference type="PIRSR" id="PIRSR029775-1"/>
    </source>
</evidence>
<evidence type="ECO:0000313" key="6">
    <source>
        <dbReference type="Proteomes" id="UP000557392"/>
    </source>
</evidence>
<dbReference type="GO" id="GO:0004106">
    <property type="term" value="F:chorismate mutase activity"/>
    <property type="evidence" value="ECO:0007669"/>
    <property type="project" value="UniProtKB-EC"/>
</dbReference>
<dbReference type="GO" id="GO:0016835">
    <property type="term" value="F:carbon-oxygen lyase activity"/>
    <property type="evidence" value="ECO:0007669"/>
    <property type="project" value="InterPro"/>
</dbReference>
<dbReference type="Proteomes" id="UP000557392">
    <property type="component" value="Unassembled WGS sequence"/>
</dbReference>
<feature type="domain" description="Chorismate mutase" evidence="4">
    <location>
        <begin position="7"/>
        <end position="97"/>
    </location>
</feature>
<gene>
    <name evidence="5" type="ORF">GGR46_004154</name>
</gene>
<evidence type="ECO:0000256" key="1">
    <source>
        <dbReference type="ARBA" id="ARBA00012404"/>
    </source>
</evidence>
<comment type="caution">
    <text evidence="5">The sequence shown here is derived from an EMBL/GenBank/DDBJ whole genome shotgun (WGS) entry which is preliminary data.</text>
</comment>
<protein>
    <recommendedName>
        <fullName evidence="1">chorismate mutase</fullName>
        <ecNumber evidence="1">5.4.99.5</ecNumber>
    </recommendedName>
</protein>
<dbReference type="EMBL" id="JACIEH010000003">
    <property type="protein sequence ID" value="MBB4100582.1"/>
    <property type="molecule type" value="Genomic_DNA"/>
</dbReference>
<dbReference type="GO" id="GO:0009697">
    <property type="term" value="P:salicylic acid biosynthetic process"/>
    <property type="evidence" value="ECO:0007669"/>
    <property type="project" value="InterPro"/>
</dbReference>
<dbReference type="SUPFAM" id="SSF48600">
    <property type="entry name" value="Chorismate mutase II"/>
    <property type="match status" value="1"/>
</dbReference>
<feature type="binding site" evidence="3">
    <location>
        <position position="34"/>
    </location>
    <ligand>
        <name>substrate</name>
    </ligand>
</feature>
<feature type="binding site" evidence="3">
    <location>
        <position position="93"/>
    </location>
    <ligand>
        <name>substrate</name>
    </ligand>
</feature>
<evidence type="ECO:0000313" key="5">
    <source>
        <dbReference type="EMBL" id="MBB4100582.1"/>
    </source>
</evidence>
<dbReference type="InterPro" id="IPR036979">
    <property type="entry name" value="CM_dom_sf"/>
</dbReference>
<dbReference type="InterPro" id="IPR008241">
    <property type="entry name" value="Isochorismate_pyruvate-lyase"/>
</dbReference>
<dbReference type="SMART" id="SM00830">
    <property type="entry name" value="CM_2"/>
    <property type="match status" value="1"/>
</dbReference>
<name>A0A7W6NYD8_9SPHN</name>